<protein>
    <submittedName>
        <fullName evidence="14">Uncharacterized protein</fullName>
    </submittedName>
</protein>
<dbReference type="Pfam" id="PF05662">
    <property type="entry name" value="YadA_stalk"/>
    <property type="match status" value="4"/>
</dbReference>
<gene>
    <name evidence="14" type="ORF">FRZ32_14295</name>
</gene>
<keyword evidence="4" id="KW-0813">Transport</keyword>
<keyword evidence="6" id="KW-0812">Transmembrane</keyword>
<sequence length="612" mass="59738">MTILKHNTIFSGRRWMYGCALLAMSNIFVAGSAQAQASTPVVNACSGLRLPRSAVTDILGPVANGIVAPVEDRVNSILGIVQIIPIVGQALPPLDTNVAGLLSSAASGAPIGLQAVDTDGNTVDPSMGCNSQADSLSLTDEGGIAIGGNRITGLGANGASANAGEINSIAFGNGATTGGAATGAVAIGTGAQVDAANSVAIGTGSVASRGPQLAYAAVGLPDPQLSAGEFSVGALGAERQITNVAAGSAPTDAVNVAQLQGVADNVSQLGARALQYDGPARDRVSLAGTGGTVIDNVAAGRIAADSREAVNGAQLDATNQTVAALGTQVASNTNAIANLTTLVNSNMSSGGGSVAPGPVRYADAGTPTIANDGTVTDEAVLAGASGGPVGLHNVRDGIVAAGSTDAVNGNQLFATNQVVVQNVADIAALDARVTDNSTAITNIMNNISGSTVSPVQYSDAATPTTSNGGTVSDDVTLVGAGDGPVGLHNVAAGMADTDATNVGQVNAGLQAAVNQAQSYTDLRIDALGQDLVTLRRDSYGGIAGALAAAALPQAADAGRGMVGMGIGTFGGQTAFALGLSARTRSGRAVVRAGASVDTRGRAGANAGIGLQF</sequence>
<feature type="domain" description="Trimeric autotransporter adhesin YadA-like stalk" evidence="13">
    <location>
        <begin position="294"/>
        <end position="336"/>
    </location>
</feature>
<name>A0A5C6TYI8_9SPHN</name>
<comment type="subcellular location">
    <subcellularLocation>
        <location evidence="2">Cell outer membrane</location>
    </subcellularLocation>
    <subcellularLocation>
        <location evidence="1">Cell surface</location>
    </subcellularLocation>
</comment>
<dbReference type="GO" id="GO:0015031">
    <property type="term" value="P:protein transport"/>
    <property type="evidence" value="ECO:0007669"/>
    <property type="project" value="UniProtKB-KW"/>
</dbReference>
<keyword evidence="15" id="KW-1185">Reference proteome</keyword>
<keyword evidence="10" id="KW-0998">Cell outer membrane</keyword>
<evidence type="ECO:0000256" key="4">
    <source>
        <dbReference type="ARBA" id="ARBA00022448"/>
    </source>
</evidence>
<reference evidence="14 15" key="1">
    <citation type="journal article" date="2015" name="J. Microbiol.">
        <title>Sphingosinicella ginsenosidimutans sp. nov., with ginsenoside converting activity.</title>
        <authorList>
            <person name="Kim J.K."/>
            <person name="Kang M.S."/>
            <person name="Park S.C."/>
            <person name="Kim K.M."/>
            <person name="Choi K."/>
            <person name="Yoon M.H."/>
            <person name="Im W.T."/>
        </authorList>
    </citation>
    <scope>NUCLEOTIDE SEQUENCE [LARGE SCALE GENOMIC DNA]</scope>
    <source>
        <strain evidence="14 15">BS-11</strain>
    </source>
</reference>
<dbReference type="Proteomes" id="UP000321249">
    <property type="component" value="Unassembled WGS sequence"/>
</dbReference>
<comment type="similarity">
    <text evidence="3">Belongs to the autotransporter-2 (AT-2) (TC 1.B.40) family.</text>
</comment>
<dbReference type="SUPFAM" id="SSF101967">
    <property type="entry name" value="Adhesin YadA, collagen-binding domain"/>
    <property type="match status" value="1"/>
</dbReference>
<dbReference type="InterPro" id="IPR045584">
    <property type="entry name" value="Pilin-like"/>
</dbReference>
<dbReference type="EMBL" id="VOQQ01000001">
    <property type="protein sequence ID" value="TXC64715.1"/>
    <property type="molecule type" value="Genomic_DNA"/>
</dbReference>
<keyword evidence="7 11" id="KW-0732">Signal</keyword>
<evidence type="ECO:0000259" key="13">
    <source>
        <dbReference type="Pfam" id="PF05662"/>
    </source>
</evidence>
<evidence type="ECO:0000256" key="2">
    <source>
        <dbReference type="ARBA" id="ARBA00004442"/>
    </source>
</evidence>
<organism evidence="14 15">
    <name type="scientific">Allosphingosinicella ginsenosidimutans</name>
    <dbReference type="NCBI Taxonomy" id="1176539"/>
    <lineage>
        <taxon>Bacteria</taxon>
        <taxon>Pseudomonadati</taxon>
        <taxon>Pseudomonadota</taxon>
        <taxon>Alphaproteobacteria</taxon>
        <taxon>Sphingomonadales</taxon>
        <taxon>Sphingomonadaceae</taxon>
        <taxon>Allosphingosinicella</taxon>
    </lineage>
</organism>
<evidence type="ECO:0000256" key="7">
    <source>
        <dbReference type="ARBA" id="ARBA00022729"/>
    </source>
</evidence>
<keyword evidence="8" id="KW-0653">Protein transport</keyword>
<dbReference type="SUPFAM" id="SSF54523">
    <property type="entry name" value="Pili subunits"/>
    <property type="match status" value="1"/>
</dbReference>
<evidence type="ECO:0000313" key="15">
    <source>
        <dbReference type="Proteomes" id="UP000321249"/>
    </source>
</evidence>
<dbReference type="Pfam" id="PF03895">
    <property type="entry name" value="YadA_anchor"/>
    <property type="match status" value="1"/>
</dbReference>
<feature type="domain" description="Trimeric autotransporter adhesin YadA-like stalk" evidence="13">
    <location>
        <begin position="488"/>
        <end position="523"/>
    </location>
</feature>
<evidence type="ECO:0000256" key="6">
    <source>
        <dbReference type="ARBA" id="ARBA00022692"/>
    </source>
</evidence>
<dbReference type="Gene3D" id="3.30.1300.30">
    <property type="entry name" value="GSPII I/J protein-like"/>
    <property type="match status" value="1"/>
</dbReference>
<comment type="caution">
    <text evidence="14">The sequence shown here is derived from an EMBL/GenBank/DDBJ whole genome shotgun (WGS) entry which is preliminary data.</text>
</comment>
<evidence type="ECO:0000256" key="10">
    <source>
        <dbReference type="ARBA" id="ARBA00023237"/>
    </source>
</evidence>
<feature type="signal peptide" evidence="11">
    <location>
        <begin position="1"/>
        <end position="35"/>
    </location>
</feature>
<evidence type="ECO:0000256" key="11">
    <source>
        <dbReference type="SAM" id="SignalP"/>
    </source>
</evidence>
<keyword evidence="5" id="KW-1134">Transmembrane beta strand</keyword>
<keyword evidence="9" id="KW-0472">Membrane</keyword>
<accession>A0A5C6TYI8</accession>
<dbReference type="Gene3D" id="1.20.5.170">
    <property type="match status" value="2"/>
</dbReference>
<feature type="domain" description="Trimeric autotransporter adhesin YadA-like stalk" evidence="13">
    <location>
        <begin position="240"/>
        <end position="271"/>
    </location>
</feature>
<feature type="domain" description="Trimeric autotransporter adhesin YadA-like stalk" evidence="13">
    <location>
        <begin position="392"/>
        <end position="423"/>
    </location>
</feature>
<evidence type="ECO:0000256" key="1">
    <source>
        <dbReference type="ARBA" id="ARBA00004241"/>
    </source>
</evidence>
<feature type="chain" id="PRO_5022974845" evidence="11">
    <location>
        <begin position="36"/>
        <end position="612"/>
    </location>
</feature>
<dbReference type="GO" id="GO:0009986">
    <property type="term" value="C:cell surface"/>
    <property type="evidence" value="ECO:0007669"/>
    <property type="project" value="UniProtKB-SubCell"/>
</dbReference>
<evidence type="ECO:0000256" key="9">
    <source>
        <dbReference type="ARBA" id="ARBA00023136"/>
    </source>
</evidence>
<proteinExistence type="inferred from homology"/>
<evidence type="ECO:0000259" key="12">
    <source>
        <dbReference type="Pfam" id="PF03895"/>
    </source>
</evidence>
<evidence type="ECO:0000313" key="14">
    <source>
        <dbReference type="EMBL" id="TXC64715.1"/>
    </source>
</evidence>
<evidence type="ECO:0000256" key="8">
    <source>
        <dbReference type="ARBA" id="ARBA00022927"/>
    </source>
</evidence>
<dbReference type="AlphaFoldDB" id="A0A5C6TYI8"/>
<dbReference type="InterPro" id="IPR008635">
    <property type="entry name" value="Coiled_stalk_dom"/>
</dbReference>
<dbReference type="InterPro" id="IPR005594">
    <property type="entry name" value="YadA_C"/>
</dbReference>
<evidence type="ECO:0000256" key="3">
    <source>
        <dbReference type="ARBA" id="ARBA00005848"/>
    </source>
</evidence>
<dbReference type="Gene3D" id="2.150.10.10">
    <property type="entry name" value="Serralysin-like metalloprotease, C-terminal"/>
    <property type="match status" value="1"/>
</dbReference>
<dbReference type="InterPro" id="IPR011049">
    <property type="entry name" value="Serralysin-like_metalloprot_C"/>
</dbReference>
<dbReference type="GO" id="GO:0009279">
    <property type="term" value="C:cell outer membrane"/>
    <property type="evidence" value="ECO:0007669"/>
    <property type="project" value="UniProtKB-SubCell"/>
</dbReference>
<evidence type="ECO:0000256" key="5">
    <source>
        <dbReference type="ARBA" id="ARBA00022452"/>
    </source>
</evidence>
<feature type="domain" description="Trimeric autotransporter adhesin YadA-like C-terminal membrane anchor" evidence="12">
    <location>
        <begin position="552"/>
        <end position="612"/>
    </location>
</feature>